<protein>
    <submittedName>
        <fullName evidence="2">Uncharacterized protein</fullName>
    </submittedName>
</protein>
<reference evidence="2" key="1">
    <citation type="journal article" date="2014" name="Front. Microbiol.">
        <title>High frequency of phylogenetically diverse reductive dehalogenase-homologous genes in deep subseafloor sedimentary metagenomes.</title>
        <authorList>
            <person name="Kawai M."/>
            <person name="Futagami T."/>
            <person name="Toyoda A."/>
            <person name="Takaki Y."/>
            <person name="Nishi S."/>
            <person name="Hori S."/>
            <person name="Arai W."/>
            <person name="Tsubouchi T."/>
            <person name="Morono Y."/>
            <person name="Uchiyama I."/>
            <person name="Ito T."/>
            <person name="Fujiyama A."/>
            <person name="Inagaki F."/>
            <person name="Takami H."/>
        </authorList>
    </citation>
    <scope>NUCLEOTIDE SEQUENCE</scope>
    <source>
        <strain evidence="2">Expedition CK06-06</strain>
    </source>
</reference>
<keyword evidence="1" id="KW-1133">Transmembrane helix</keyword>
<accession>X1TQ87</accession>
<comment type="caution">
    <text evidence="2">The sequence shown here is derived from an EMBL/GenBank/DDBJ whole genome shotgun (WGS) entry which is preliminary data.</text>
</comment>
<keyword evidence="1" id="KW-0472">Membrane</keyword>
<feature type="transmembrane region" description="Helical" evidence="1">
    <location>
        <begin position="70"/>
        <end position="92"/>
    </location>
</feature>
<organism evidence="2">
    <name type="scientific">marine sediment metagenome</name>
    <dbReference type="NCBI Taxonomy" id="412755"/>
    <lineage>
        <taxon>unclassified sequences</taxon>
        <taxon>metagenomes</taxon>
        <taxon>ecological metagenomes</taxon>
    </lineage>
</organism>
<dbReference type="EMBL" id="BARW01015330">
    <property type="protein sequence ID" value="GAI93511.1"/>
    <property type="molecule type" value="Genomic_DNA"/>
</dbReference>
<dbReference type="AlphaFoldDB" id="X1TQ87"/>
<name>X1TQ87_9ZZZZ</name>
<keyword evidence="1" id="KW-0812">Transmembrane</keyword>
<evidence type="ECO:0000313" key="2">
    <source>
        <dbReference type="EMBL" id="GAI93511.1"/>
    </source>
</evidence>
<evidence type="ECO:0000256" key="1">
    <source>
        <dbReference type="SAM" id="Phobius"/>
    </source>
</evidence>
<feature type="non-terminal residue" evidence="2">
    <location>
        <position position="1"/>
    </location>
</feature>
<gene>
    <name evidence="2" type="ORF">S12H4_26935</name>
</gene>
<proteinExistence type="predicted"/>
<sequence length="132" mass="14651">VLESPNPLRIALVPLYPKKARVPRRKILRYDFACGRISAGSCKSLKRCSLINIPTIVVKIAAKKRKTYKVLMAFFTLIISLAPKYCAITMVVPDAIPIINEIRVNIIGKEAPTAARASFPIKFPTMILSTIL</sequence>